<dbReference type="Gramene" id="mRNA:HanXRQr2_Chr17g0796981">
    <property type="protein sequence ID" value="mRNA:HanXRQr2_Chr17g0796981"/>
    <property type="gene ID" value="HanXRQr2_Chr17g0796981"/>
</dbReference>
<gene>
    <name evidence="4" type="ORF">HannXRQ_Chr17g0545911</name>
    <name evidence="3" type="ORF">HanXRQr2_Chr17g0796981</name>
</gene>
<evidence type="ECO:0000313" key="4">
    <source>
        <dbReference type="EMBL" id="OTF85994.1"/>
    </source>
</evidence>
<reference evidence="4" key="2">
    <citation type="submission" date="2017-02" db="EMBL/GenBank/DDBJ databases">
        <title>Sunflower complete genome.</title>
        <authorList>
            <person name="Langlade N."/>
            <person name="Munos S."/>
        </authorList>
    </citation>
    <scope>NUCLEOTIDE SEQUENCE [LARGE SCALE GENOMIC DNA]</scope>
    <source>
        <tissue evidence="4">Leaves</tissue>
    </source>
</reference>
<dbReference type="CDD" id="cd03784">
    <property type="entry name" value="GT1_Gtf-like"/>
    <property type="match status" value="1"/>
</dbReference>
<keyword evidence="5" id="KW-1185">Reference proteome</keyword>
<name>A0A251RQB1_HELAN</name>
<keyword evidence="3" id="KW-0328">Glycosyltransferase</keyword>
<dbReference type="InterPro" id="IPR002213">
    <property type="entry name" value="UDP_glucos_trans"/>
</dbReference>
<protein>
    <submittedName>
        <fullName evidence="3">7-deoxyloganetin glucosyltransferase</fullName>
        <ecNumber evidence="3">2.4.1.324</ecNumber>
    </submittedName>
    <submittedName>
        <fullName evidence="4">Putative UDP-glucuronosyl/UDP-glucosyltransferase</fullName>
    </submittedName>
</protein>
<comment type="similarity">
    <text evidence="1">Belongs to the UDP-glycosyltransferase family.</text>
</comment>
<dbReference type="OrthoDB" id="5835829at2759"/>
<dbReference type="EMBL" id="MNCJ02000332">
    <property type="protein sequence ID" value="KAF5754941.1"/>
    <property type="molecule type" value="Genomic_DNA"/>
</dbReference>
<dbReference type="Proteomes" id="UP000215914">
    <property type="component" value="Chromosome 17"/>
</dbReference>
<evidence type="ECO:0000256" key="1">
    <source>
        <dbReference type="ARBA" id="ARBA00009995"/>
    </source>
</evidence>
<dbReference type="Gene3D" id="3.40.50.2000">
    <property type="entry name" value="Glycogen Phosphorylase B"/>
    <property type="match status" value="2"/>
</dbReference>
<dbReference type="PANTHER" id="PTHR11926">
    <property type="entry name" value="GLUCOSYL/GLUCURONOSYL TRANSFERASES"/>
    <property type="match status" value="1"/>
</dbReference>
<dbReference type="EMBL" id="CM007906">
    <property type="protein sequence ID" value="OTF85994.1"/>
    <property type="molecule type" value="Genomic_DNA"/>
</dbReference>
<organism evidence="4 5">
    <name type="scientific">Helianthus annuus</name>
    <name type="common">Common sunflower</name>
    <dbReference type="NCBI Taxonomy" id="4232"/>
    <lineage>
        <taxon>Eukaryota</taxon>
        <taxon>Viridiplantae</taxon>
        <taxon>Streptophyta</taxon>
        <taxon>Embryophyta</taxon>
        <taxon>Tracheophyta</taxon>
        <taxon>Spermatophyta</taxon>
        <taxon>Magnoliopsida</taxon>
        <taxon>eudicotyledons</taxon>
        <taxon>Gunneridae</taxon>
        <taxon>Pentapetalae</taxon>
        <taxon>asterids</taxon>
        <taxon>campanulids</taxon>
        <taxon>Asterales</taxon>
        <taxon>Asteraceae</taxon>
        <taxon>Asteroideae</taxon>
        <taxon>Heliantheae alliance</taxon>
        <taxon>Heliantheae</taxon>
        <taxon>Helianthus</taxon>
    </lineage>
</organism>
<evidence type="ECO:0000313" key="5">
    <source>
        <dbReference type="Proteomes" id="UP000215914"/>
    </source>
</evidence>
<dbReference type="EC" id="2.4.1.324" evidence="3"/>
<reference evidence="3" key="3">
    <citation type="submission" date="2020-06" db="EMBL/GenBank/DDBJ databases">
        <title>Helianthus annuus Genome sequencing and assembly Release 2.</title>
        <authorList>
            <person name="Gouzy J."/>
            <person name="Langlade N."/>
            <person name="Munos S."/>
        </authorList>
    </citation>
    <scope>NUCLEOTIDE SEQUENCE</scope>
    <source>
        <tissue evidence="3">Leaves</tissue>
    </source>
</reference>
<keyword evidence="2 4" id="KW-0808">Transferase</keyword>
<proteinExistence type="inferred from homology"/>
<evidence type="ECO:0000313" key="3">
    <source>
        <dbReference type="EMBL" id="KAF5754941.1"/>
    </source>
</evidence>
<dbReference type="AlphaFoldDB" id="A0A251RQB1"/>
<dbReference type="SUPFAM" id="SSF53756">
    <property type="entry name" value="UDP-Glycosyltransferase/glycogen phosphorylase"/>
    <property type="match status" value="1"/>
</dbReference>
<dbReference type="PANTHER" id="PTHR11926:SF1412">
    <property type="entry name" value="UDP-GLYCOSYLTRANSFERASE 83A1-LIKE"/>
    <property type="match status" value="1"/>
</dbReference>
<dbReference type="OMA" id="VTKNMGW"/>
<dbReference type="FunFam" id="3.40.50.2000:FF:000061">
    <property type="entry name" value="UDP-glycosyltransferase 83A1"/>
    <property type="match status" value="1"/>
</dbReference>
<dbReference type="FunFam" id="3.40.50.2000:FF:000108">
    <property type="entry name" value="UDP-glycosyltransferase 83A1"/>
    <property type="match status" value="1"/>
</dbReference>
<dbReference type="InParanoid" id="A0A251RQB1"/>
<dbReference type="Pfam" id="PF00201">
    <property type="entry name" value="UDPGT"/>
    <property type="match status" value="1"/>
</dbReference>
<evidence type="ECO:0000256" key="2">
    <source>
        <dbReference type="ARBA" id="ARBA00022679"/>
    </source>
</evidence>
<sequence>MPKPHVLVIPYPAQGHVIPIMELAQRLAKHRVRVTCINTEVNHKLVTGNCLDKDGLGDVVQMVSIPDGLEPWEDRSDIRKLTLSILQTMPRKLEELIETINKEDSSKVTCIIADGFMGWAIRVAKKMGISSAAFWPASVATLASFLSFQKLIDDGIINKNGIPLSDEMIQLSETMPPIKPQNLTWACFEDSALVEVIFKMVLQAEEASRLTEWFICNSCPELEAAAFSLYPQLLLIGPLLASNRLAVQAGHFWQEDSTCLAWLDQQPVSSVIYVAFGSFTMFNQTQFEELAHGLELSNRPFLWVVRPGMTKETTTDYPEGYIERIGSRGKILSWAPQQKVLSHPSVACFMSHCGWNSTLEGVTNGVPFLCWPYFADQFHNETYICDIWKNGLGLEKDEVGIITRGEIMSKVEKLLSDKTLKVKASDIKEKVASKGGCSHKNLNNFIEWIQKNNDAHTKDEPESM</sequence>
<dbReference type="GO" id="GO:0035251">
    <property type="term" value="F:UDP-glucosyltransferase activity"/>
    <property type="evidence" value="ECO:0000318"/>
    <property type="project" value="GO_Central"/>
</dbReference>
<reference evidence="3 5" key="1">
    <citation type="journal article" date="2017" name="Nature">
        <title>The sunflower genome provides insights into oil metabolism, flowering and Asterid evolution.</title>
        <authorList>
            <person name="Badouin H."/>
            <person name="Gouzy J."/>
            <person name="Grassa C.J."/>
            <person name="Murat F."/>
            <person name="Staton S.E."/>
            <person name="Cottret L."/>
            <person name="Lelandais-Briere C."/>
            <person name="Owens G.L."/>
            <person name="Carrere S."/>
            <person name="Mayjonade B."/>
            <person name="Legrand L."/>
            <person name="Gill N."/>
            <person name="Kane N.C."/>
            <person name="Bowers J.E."/>
            <person name="Hubner S."/>
            <person name="Bellec A."/>
            <person name="Berard A."/>
            <person name="Berges H."/>
            <person name="Blanchet N."/>
            <person name="Boniface M.C."/>
            <person name="Brunel D."/>
            <person name="Catrice O."/>
            <person name="Chaidir N."/>
            <person name="Claudel C."/>
            <person name="Donnadieu C."/>
            <person name="Faraut T."/>
            <person name="Fievet G."/>
            <person name="Helmstetter N."/>
            <person name="King M."/>
            <person name="Knapp S.J."/>
            <person name="Lai Z."/>
            <person name="Le Paslier M.C."/>
            <person name="Lippi Y."/>
            <person name="Lorenzon L."/>
            <person name="Mandel J.R."/>
            <person name="Marage G."/>
            <person name="Marchand G."/>
            <person name="Marquand E."/>
            <person name="Bret-Mestries E."/>
            <person name="Morien E."/>
            <person name="Nambeesan S."/>
            <person name="Nguyen T."/>
            <person name="Pegot-Espagnet P."/>
            <person name="Pouilly N."/>
            <person name="Raftis F."/>
            <person name="Sallet E."/>
            <person name="Schiex T."/>
            <person name="Thomas J."/>
            <person name="Vandecasteele C."/>
            <person name="Vares D."/>
            <person name="Vear F."/>
            <person name="Vautrin S."/>
            <person name="Crespi M."/>
            <person name="Mangin B."/>
            <person name="Burke J.M."/>
            <person name="Salse J."/>
            <person name="Munos S."/>
            <person name="Vincourt P."/>
            <person name="Rieseberg L.H."/>
            <person name="Langlade N.B."/>
        </authorList>
    </citation>
    <scope>NUCLEOTIDE SEQUENCE [LARGE SCALE GENOMIC DNA]</scope>
    <source>
        <strain evidence="5">cv. SF193</strain>
        <tissue evidence="3">Leaves</tissue>
    </source>
</reference>
<accession>A0A251RQB1</accession>